<evidence type="ECO:0000256" key="5">
    <source>
        <dbReference type="ARBA" id="ARBA00022695"/>
    </source>
</evidence>
<evidence type="ECO:0000256" key="1">
    <source>
        <dbReference type="ARBA" id="ARBA00005189"/>
    </source>
</evidence>
<dbReference type="Proteomes" id="UP000029964">
    <property type="component" value="Unassembled WGS sequence"/>
</dbReference>
<dbReference type="SUPFAM" id="SSF52374">
    <property type="entry name" value="Nucleotidylyl transferase"/>
    <property type="match status" value="2"/>
</dbReference>
<gene>
    <name evidence="14" type="ORF">ACRE_072720</name>
</gene>
<dbReference type="InterPro" id="IPR004821">
    <property type="entry name" value="Cyt_trans-like"/>
</dbReference>
<dbReference type="CDD" id="cd02174">
    <property type="entry name" value="CCT"/>
    <property type="match status" value="1"/>
</dbReference>
<dbReference type="InterPro" id="IPR044608">
    <property type="entry name" value="Ect1/PCYT2"/>
</dbReference>
<evidence type="ECO:0000256" key="12">
    <source>
        <dbReference type="SAM" id="MobiDB-lite"/>
    </source>
</evidence>
<evidence type="ECO:0000313" key="15">
    <source>
        <dbReference type="Proteomes" id="UP000029964"/>
    </source>
</evidence>
<comment type="pathway">
    <text evidence="9">Phospholipid metabolism; phosphatidylethanolamine biosynthesis; phosphatidylethanolamine from ethanolamine: step 2/3.</text>
</comment>
<dbReference type="EMBL" id="JPKY01000107">
    <property type="protein sequence ID" value="KFH42021.1"/>
    <property type="molecule type" value="Genomic_DNA"/>
</dbReference>
<dbReference type="HOGENOM" id="CLU_031246_0_0_1"/>
<evidence type="ECO:0000256" key="2">
    <source>
        <dbReference type="ARBA" id="ARBA00010101"/>
    </source>
</evidence>
<keyword evidence="15" id="KW-1185">Reference proteome</keyword>
<evidence type="ECO:0000256" key="7">
    <source>
        <dbReference type="ARBA" id="ARBA00023209"/>
    </source>
</evidence>
<comment type="similarity">
    <text evidence="2">Belongs to the cytidylyltransferase family.</text>
</comment>
<dbReference type="PANTHER" id="PTHR45780">
    <property type="entry name" value="ETHANOLAMINE-PHOSPHATE CYTIDYLYLTRANSFERASE"/>
    <property type="match status" value="1"/>
</dbReference>
<accession>A0A086SY39</accession>
<feature type="region of interest" description="Disordered" evidence="12">
    <location>
        <begin position="232"/>
        <end position="252"/>
    </location>
</feature>
<keyword evidence="3" id="KW-0444">Lipid biosynthesis</keyword>
<dbReference type="EC" id="2.7.7.14" evidence="10"/>
<keyword evidence="4 14" id="KW-0808">Transferase</keyword>
<evidence type="ECO:0000256" key="4">
    <source>
        <dbReference type="ARBA" id="ARBA00022679"/>
    </source>
</evidence>
<feature type="domain" description="Cytidyltransferase-like" evidence="13">
    <location>
        <begin position="31"/>
        <end position="163"/>
    </location>
</feature>
<dbReference type="OrthoDB" id="40021at2759"/>
<organism evidence="14 15">
    <name type="scientific">Hapsidospora chrysogenum (strain ATCC 11550 / CBS 779.69 / DSM 880 / IAM 14645 / JCM 23072 / IMI 49137)</name>
    <name type="common">Acremonium chrysogenum</name>
    <dbReference type="NCBI Taxonomy" id="857340"/>
    <lineage>
        <taxon>Eukaryota</taxon>
        <taxon>Fungi</taxon>
        <taxon>Dikarya</taxon>
        <taxon>Ascomycota</taxon>
        <taxon>Pezizomycotina</taxon>
        <taxon>Sordariomycetes</taxon>
        <taxon>Hypocreomycetidae</taxon>
        <taxon>Hypocreales</taxon>
        <taxon>Bionectriaceae</taxon>
        <taxon>Hapsidospora</taxon>
    </lineage>
</organism>
<dbReference type="STRING" id="857340.A0A086SY39"/>
<feature type="compositionally biased region" description="Basic and acidic residues" evidence="12">
    <location>
        <begin position="232"/>
        <end position="241"/>
    </location>
</feature>
<sequence length="466" mass="52076">MSPADAAADEGLLTQLEGDPAPELLEGRIWVDGCFDFFHHGHAGAIVQARQLGDELFVGVHTDEAILANKGPTVMNLQERQVLSYCLSSLAATNACRWVTRSISHAPYVTSLPFISHYGCKYVVHGDDITSDSDGNDCYRFVKAAGRFKVVRRSPGISTTDLVGRMLLCTRTHFIRSLKRTLAGEEGDSEPSERQEQAKAMMDRMRLYATDETARQPFVDVWFWSAPEEAKAAPPREERADGTFQKSIDGKGPQSDQRIVYVDGGFDLFSSGHIEFLRQVVIKEEELARQSGWFNDDAVAARKAKNDGKDYPPAYVVVGVHEDGVINQWKGVNYPIMNIFERGLCVLQCKYIHGVVFGAPFTPTETYLTSLPLGTPSAVYHGPTAFMPLTYDPYTAPKAMGIYRQIGEHAFSDVNAGQIVQRIMRSRDLYEERQRKKGVKAGIEAAARHREMLEDEQRKREAERMA</sequence>
<dbReference type="InterPro" id="IPR014729">
    <property type="entry name" value="Rossmann-like_a/b/a_fold"/>
</dbReference>
<comment type="caution">
    <text evidence="14">The sequence shown here is derived from an EMBL/GenBank/DDBJ whole genome shotgun (WGS) entry which is preliminary data.</text>
</comment>
<dbReference type="InterPro" id="IPR041723">
    <property type="entry name" value="CCT"/>
</dbReference>
<dbReference type="GO" id="GO:0006646">
    <property type="term" value="P:phosphatidylethanolamine biosynthetic process"/>
    <property type="evidence" value="ECO:0007669"/>
    <property type="project" value="UniProtKB-UniPathway"/>
</dbReference>
<comment type="pathway">
    <text evidence="1">Lipid metabolism.</text>
</comment>
<evidence type="ECO:0000259" key="13">
    <source>
        <dbReference type="Pfam" id="PF01467"/>
    </source>
</evidence>
<dbReference type="Pfam" id="PF01467">
    <property type="entry name" value="CTP_transf_like"/>
    <property type="match status" value="1"/>
</dbReference>
<evidence type="ECO:0000256" key="9">
    <source>
        <dbReference type="ARBA" id="ARBA00024191"/>
    </source>
</evidence>
<evidence type="ECO:0000256" key="8">
    <source>
        <dbReference type="ARBA" id="ARBA00023264"/>
    </source>
</evidence>
<evidence type="ECO:0000256" key="10">
    <source>
        <dbReference type="ARBA" id="ARBA00024221"/>
    </source>
</evidence>
<keyword evidence="8" id="KW-1208">Phospholipid metabolism</keyword>
<proteinExistence type="inferred from homology"/>
<protein>
    <recommendedName>
        <fullName evidence="10">ethanolamine-phosphate cytidylyltransferase</fullName>
        <ecNumber evidence="10">2.7.7.14</ecNumber>
    </recommendedName>
    <alternativeName>
        <fullName evidence="11">CTP:phosphoethanolamine cytidylyltransferase</fullName>
    </alternativeName>
</protein>
<dbReference type="PANTHER" id="PTHR45780:SF2">
    <property type="entry name" value="ETHANOLAMINE-PHOSPHATE CYTIDYLYLTRANSFERASE"/>
    <property type="match status" value="1"/>
</dbReference>
<dbReference type="GO" id="GO:0004306">
    <property type="term" value="F:ethanolamine-phosphate cytidylyltransferase activity"/>
    <property type="evidence" value="ECO:0007669"/>
    <property type="project" value="UniProtKB-EC"/>
</dbReference>
<dbReference type="UniPathway" id="UPA00558">
    <property type="reaction ID" value="UER00742"/>
</dbReference>
<dbReference type="AlphaFoldDB" id="A0A086SY39"/>
<name>A0A086SY39_HAPC1</name>
<dbReference type="NCBIfam" id="TIGR00125">
    <property type="entry name" value="cyt_tran_rel"/>
    <property type="match status" value="1"/>
</dbReference>
<keyword evidence="5 14" id="KW-0548">Nucleotidyltransferase</keyword>
<evidence type="ECO:0000313" key="14">
    <source>
        <dbReference type="EMBL" id="KFH42021.1"/>
    </source>
</evidence>
<dbReference type="Gene3D" id="3.40.50.620">
    <property type="entry name" value="HUPs"/>
    <property type="match status" value="2"/>
</dbReference>
<evidence type="ECO:0000256" key="3">
    <source>
        <dbReference type="ARBA" id="ARBA00022516"/>
    </source>
</evidence>
<evidence type="ECO:0000256" key="6">
    <source>
        <dbReference type="ARBA" id="ARBA00023098"/>
    </source>
</evidence>
<keyword evidence="7" id="KW-0594">Phospholipid biosynthesis</keyword>
<keyword evidence="6" id="KW-0443">Lipid metabolism</keyword>
<dbReference type="GO" id="GO:0005737">
    <property type="term" value="C:cytoplasm"/>
    <property type="evidence" value="ECO:0007669"/>
    <property type="project" value="TreeGrafter"/>
</dbReference>
<reference evidence="15" key="1">
    <citation type="journal article" date="2014" name="Genome Announc.">
        <title>Genome sequence and annotation of Acremonium chrysogenum, producer of the beta-lactam antibiotic cephalosporin C.</title>
        <authorList>
            <person name="Terfehr D."/>
            <person name="Dahlmann T.A."/>
            <person name="Specht T."/>
            <person name="Zadra I."/>
            <person name="Kuernsteiner H."/>
            <person name="Kueck U."/>
        </authorList>
    </citation>
    <scope>NUCLEOTIDE SEQUENCE [LARGE SCALE GENOMIC DNA]</scope>
    <source>
        <strain evidence="15">ATCC 11550 / CBS 779.69 / DSM 880 / IAM 14645 / JCM 23072 / IMI 49137</strain>
    </source>
</reference>
<evidence type="ECO:0000256" key="11">
    <source>
        <dbReference type="ARBA" id="ARBA00031473"/>
    </source>
</evidence>